<dbReference type="EMBL" id="CAKMRJ010003334">
    <property type="protein sequence ID" value="CAH1433848.1"/>
    <property type="molecule type" value="Genomic_DNA"/>
</dbReference>
<evidence type="ECO:0000313" key="6">
    <source>
        <dbReference type="Proteomes" id="UP001157418"/>
    </source>
</evidence>
<dbReference type="Gene3D" id="1.25.40.20">
    <property type="entry name" value="Ankyrin repeat-containing domain"/>
    <property type="match status" value="1"/>
</dbReference>
<dbReference type="PROSITE" id="PS50297">
    <property type="entry name" value="ANK_REP_REGION"/>
    <property type="match status" value="2"/>
</dbReference>
<reference evidence="5 6" key="1">
    <citation type="submission" date="2022-01" db="EMBL/GenBank/DDBJ databases">
        <authorList>
            <person name="Xiong W."/>
            <person name="Schranz E."/>
        </authorList>
    </citation>
    <scope>NUCLEOTIDE SEQUENCE [LARGE SCALE GENOMIC DNA]</scope>
</reference>
<dbReference type="SMART" id="SM00248">
    <property type="entry name" value="ANK"/>
    <property type="match status" value="8"/>
</dbReference>
<accession>A0AAU9N9D0</accession>
<keyword evidence="2 3" id="KW-0040">ANK repeat</keyword>
<comment type="caution">
    <text evidence="5">The sequence shown here is derived from an EMBL/GenBank/DDBJ whole genome shotgun (WGS) entry which is preliminary data.</text>
</comment>
<dbReference type="InterPro" id="IPR002110">
    <property type="entry name" value="Ankyrin_rpt"/>
</dbReference>
<feature type="compositionally biased region" description="Polar residues" evidence="4">
    <location>
        <begin position="442"/>
        <end position="455"/>
    </location>
</feature>
<evidence type="ECO:0000256" key="2">
    <source>
        <dbReference type="ARBA" id="ARBA00023043"/>
    </source>
</evidence>
<evidence type="ECO:0000313" key="5">
    <source>
        <dbReference type="EMBL" id="CAH1433848.1"/>
    </source>
</evidence>
<dbReference type="Pfam" id="PF00023">
    <property type="entry name" value="Ank"/>
    <property type="match status" value="1"/>
</dbReference>
<dbReference type="InterPro" id="IPR036770">
    <property type="entry name" value="Ankyrin_rpt-contain_sf"/>
</dbReference>
<feature type="repeat" description="ANK" evidence="3">
    <location>
        <begin position="244"/>
        <end position="276"/>
    </location>
</feature>
<evidence type="ECO:0000256" key="3">
    <source>
        <dbReference type="PROSITE-ProRule" id="PRU00023"/>
    </source>
</evidence>
<proteinExistence type="predicted"/>
<dbReference type="AlphaFoldDB" id="A0AAU9N9D0"/>
<dbReference type="PROSITE" id="PS50088">
    <property type="entry name" value="ANK_REPEAT"/>
    <property type="match status" value="2"/>
</dbReference>
<keyword evidence="6" id="KW-1185">Reference proteome</keyword>
<evidence type="ECO:0000256" key="1">
    <source>
        <dbReference type="ARBA" id="ARBA00022737"/>
    </source>
</evidence>
<name>A0AAU9N9D0_9ASTR</name>
<evidence type="ECO:0000256" key="4">
    <source>
        <dbReference type="SAM" id="MobiDB-lite"/>
    </source>
</evidence>
<sequence length="626" mass="70109">MAPSYFPLRWESTGDQWWYASPIDLAAANGHYDLVRELLHLDTNLLIKLTSLRRIRRLETVWDDEDQFNDVAKNRSKVARKLLLEGEPRNSHGRNSLIRAGYGGWLLYTAASAGDVGFVKELLKRDPLLVFGEGEYGVTDILYAAARGKNREVFQVLFDFSLWSKGGEVGSVFKFEMINRAVHAAARGGSLEILKQLLEDCDDVLMYRDLQGSTLLHSACGRGQTEVVKYLLESYDLIGSKDTQGNTPLHIAAYNGHLQVVELLVSSSPSLIPLTNNHGDTFLHTTVAGFKTPGFRRVDQQIELMKHLVSGKIVNLEEIIDVKNNDGRTALHIAVIENIHSDLVELLMTVRYIDLNIRDVDRMTPLDLLRQRPRSASSEILIKRLISAGGISNYNDYMTRTALVSHLKTHGIGGSPGTSFRIPDAEIIFYANPDRESMYSGELSQYGSPARSNSDYGDRESGSGPARRLKLLFGFARRKEEYDDCDSVNSLGLRKFKHENRPISYREKYSKCSIPSPSTKKKFSAGLTHGVLRVQSPSSQFSGSSWSSGSDIEDDEKRASNVVIKNYMRSSTGPWVNRDKSKFHRRQSSLSKILMNQVFCFGAQGLVVDEPVRRSSPRQSYIGSTA</sequence>
<gene>
    <name evidence="5" type="ORF">LVIROSA_LOCUS20411</name>
</gene>
<dbReference type="Proteomes" id="UP001157418">
    <property type="component" value="Unassembled WGS sequence"/>
</dbReference>
<protein>
    <submittedName>
        <fullName evidence="5">Uncharacterized protein</fullName>
    </submittedName>
</protein>
<organism evidence="5 6">
    <name type="scientific">Lactuca virosa</name>
    <dbReference type="NCBI Taxonomy" id="75947"/>
    <lineage>
        <taxon>Eukaryota</taxon>
        <taxon>Viridiplantae</taxon>
        <taxon>Streptophyta</taxon>
        <taxon>Embryophyta</taxon>
        <taxon>Tracheophyta</taxon>
        <taxon>Spermatophyta</taxon>
        <taxon>Magnoliopsida</taxon>
        <taxon>eudicotyledons</taxon>
        <taxon>Gunneridae</taxon>
        <taxon>Pentapetalae</taxon>
        <taxon>asterids</taxon>
        <taxon>campanulids</taxon>
        <taxon>Asterales</taxon>
        <taxon>Asteraceae</taxon>
        <taxon>Cichorioideae</taxon>
        <taxon>Cichorieae</taxon>
        <taxon>Lactucinae</taxon>
        <taxon>Lactuca</taxon>
    </lineage>
</organism>
<dbReference type="SUPFAM" id="SSF48403">
    <property type="entry name" value="Ankyrin repeat"/>
    <property type="match status" value="1"/>
</dbReference>
<feature type="repeat" description="ANK" evidence="3">
    <location>
        <begin position="211"/>
        <end position="243"/>
    </location>
</feature>
<keyword evidence="1" id="KW-0677">Repeat</keyword>
<dbReference type="PANTHER" id="PTHR24126:SF40">
    <property type="entry name" value="ANKYRIN REPEAT FAMILY PROTEIN"/>
    <property type="match status" value="1"/>
</dbReference>
<dbReference type="PANTHER" id="PTHR24126">
    <property type="entry name" value="ANKYRIN REPEAT, PH AND SEC7 DOMAIN CONTAINING PROTEIN SECG-RELATED"/>
    <property type="match status" value="1"/>
</dbReference>
<feature type="region of interest" description="Disordered" evidence="4">
    <location>
        <begin position="440"/>
        <end position="464"/>
    </location>
</feature>
<dbReference type="Pfam" id="PF12796">
    <property type="entry name" value="Ank_2"/>
    <property type="match status" value="1"/>
</dbReference>
<dbReference type="PRINTS" id="PR01415">
    <property type="entry name" value="ANKYRIN"/>
</dbReference>